<name>A0A1F6GD74_9PROT</name>
<evidence type="ECO:0000313" key="2">
    <source>
        <dbReference type="Proteomes" id="UP000178449"/>
    </source>
</evidence>
<dbReference type="EMBL" id="MFNE01000019">
    <property type="protein sequence ID" value="OGG96059.1"/>
    <property type="molecule type" value="Genomic_DNA"/>
</dbReference>
<sequence length="131" mass="14809">MIKVDIYPKERLIVAIYNGDIRMADAIEATGNMIVDPNFSPEFDGVIDYRQAELLFSVQEIIDFSDAAAKSKITGGRWCTIVSRPQETALLSIFKNHLKDQHPVELFCTINAASEYLGRDLSKYLLPDVFH</sequence>
<comment type="caution">
    <text evidence="1">The sequence shown here is derived from an EMBL/GenBank/DDBJ whole genome shotgun (WGS) entry which is preliminary data.</text>
</comment>
<dbReference type="Proteomes" id="UP000178449">
    <property type="component" value="Unassembled WGS sequence"/>
</dbReference>
<organism evidence="1 2">
    <name type="scientific">Candidatus Lambdaproteobacteria bacterium RIFOXYD2_FULL_50_16</name>
    <dbReference type="NCBI Taxonomy" id="1817772"/>
    <lineage>
        <taxon>Bacteria</taxon>
        <taxon>Pseudomonadati</taxon>
        <taxon>Pseudomonadota</taxon>
        <taxon>Candidatus Lambdaproteobacteria</taxon>
    </lineage>
</organism>
<gene>
    <name evidence="1" type="ORF">A2527_12110</name>
</gene>
<accession>A0A1F6GD74</accession>
<reference evidence="1 2" key="1">
    <citation type="journal article" date="2016" name="Nat. Commun.">
        <title>Thousands of microbial genomes shed light on interconnected biogeochemical processes in an aquifer system.</title>
        <authorList>
            <person name="Anantharaman K."/>
            <person name="Brown C.T."/>
            <person name="Hug L.A."/>
            <person name="Sharon I."/>
            <person name="Castelle C.J."/>
            <person name="Probst A.J."/>
            <person name="Thomas B.C."/>
            <person name="Singh A."/>
            <person name="Wilkins M.J."/>
            <person name="Karaoz U."/>
            <person name="Brodie E.L."/>
            <person name="Williams K.H."/>
            <person name="Hubbard S.S."/>
            <person name="Banfield J.F."/>
        </authorList>
    </citation>
    <scope>NUCLEOTIDE SEQUENCE [LARGE SCALE GENOMIC DNA]</scope>
</reference>
<proteinExistence type="predicted"/>
<dbReference type="AlphaFoldDB" id="A0A1F6GD74"/>
<protein>
    <submittedName>
        <fullName evidence="1">Uncharacterized protein</fullName>
    </submittedName>
</protein>
<evidence type="ECO:0000313" key="1">
    <source>
        <dbReference type="EMBL" id="OGG96059.1"/>
    </source>
</evidence>